<dbReference type="InterPro" id="IPR049625">
    <property type="entry name" value="Glyco_transf_61_cat"/>
</dbReference>
<organism evidence="3 4">
    <name type="scientific">Trichomonas vaginalis (strain ATCC PRA-98 / G3)</name>
    <dbReference type="NCBI Taxonomy" id="412133"/>
    <lineage>
        <taxon>Eukaryota</taxon>
        <taxon>Metamonada</taxon>
        <taxon>Parabasalia</taxon>
        <taxon>Trichomonadida</taxon>
        <taxon>Trichomonadidae</taxon>
        <taxon>Trichomonas</taxon>
    </lineage>
</organism>
<evidence type="ECO:0000313" key="4">
    <source>
        <dbReference type="Proteomes" id="UP000001542"/>
    </source>
</evidence>
<reference evidence="3" key="1">
    <citation type="submission" date="2006-10" db="EMBL/GenBank/DDBJ databases">
        <authorList>
            <person name="Amadeo P."/>
            <person name="Zhao Q."/>
            <person name="Wortman J."/>
            <person name="Fraser-Liggett C."/>
            <person name="Carlton J."/>
        </authorList>
    </citation>
    <scope>NUCLEOTIDE SEQUENCE</scope>
    <source>
        <strain evidence="3">G3</strain>
    </source>
</reference>
<accession>A2EJU1</accession>
<dbReference type="VEuPathDB" id="TrichDB:TVAGG3_0409440"/>
<dbReference type="VEuPathDB" id="TrichDB:TVAG_140530"/>
<reference evidence="3" key="2">
    <citation type="journal article" date="2007" name="Science">
        <title>Draft genome sequence of the sexually transmitted pathogen Trichomonas vaginalis.</title>
        <authorList>
            <person name="Carlton J.M."/>
            <person name="Hirt R.P."/>
            <person name="Silva J.C."/>
            <person name="Delcher A.L."/>
            <person name="Schatz M."/>
            <person name="Zhao Q."/>
            <person name="Wortman J.R."/>
            <person name="Bidwell S.L."/>
            <person name="Alsmark U.C.M."/>
            <person name="Besteiro S."/>
            <person name="Sicheritz-Ponten T."/>
            <person name="Noel C.J."/>
            <person name="Dacks J.B."/>
            <person name="Foster P.G."/>
            <person name="Simillion C."/>
            <person name="Van de Peer Y."/>
            <person name="Miranda-Saavedra D."/>
            <person name="Barton G.J."/>
            <person name="Westrop G.D."/>
            <person name="Mueller S."/>
            <person name="Dessi D."/>
            <person name="Fiori P.L."/>
            <person name="Ren Q."/>
            <person name="Paulsen I."/>
            <person name="Zhang H."/>
            <person name="Bastida-Corcuera F.D."/>
            <person name="Simoes-Barbosa A."/>
            <person name="Brown M.T."/>
            <person name="Hayes R.D."/>
            <person name="Mukherjee M."/>
            <person name="Okumura C.Y."/>
            <person name="Schneider R."/>
            <person name="Smith A.J."/>
            <person name="Vanacova S."/>
            <person name="Villalvazo M."/>
            <person name="Haas B.J."/>
            <person name="Pertea M."/>
            <person name="Feldblyum T.V."/>
            <person name="Utterback T.R."/>
            <person name="Shu C.L."/>
            <person name="Osoegawa K."/>
            <person name="de Jong P.J."/>
            <person name="Hrdy I."/>
            <person name="Horvathova L."/>
            <person name="Zubacova Z."/>
            <person name="Dolezal P."/>
            <person name="Malik S.B."/>
            <person name="Logsdon J.M. Jr."/>
            <person name="Henze K."/>
            <person name="Gupta A."/>
            <person name="Wang C.C."/>
            <person name="Dunne R.L."/>
            <person name="Upcroft J.A."/>
            <person name="Upcroft P."/>
            <person name="White O."/>
            <person name="Salzberg S.L."/>
            <person name="Tang P."/>
            <person name="Chiu C.-H."/>
            <person name="Lee Y.-S."/>
            <person name="Embley T.M."/>
            <person name="Coombs G.H."/>
            <person name="Mottram J.C."/>
            <person name="Tachezy J."/>
            <person name="Fraser-Liggett C.M."/>
            <person name="Johnson P.J."/>
        </authorList>
    </citation>
    <scope>NUCLEOTIDE SEQUENCE [LARGE SCALE GENOMIC DNA]</scope>
    <source>
        <strain evidence="3">G3</strain>
    </source>
</reference>
<keyword evidence="1" id="KW-1133">Transmembrane helix</keyword>
<dbReference type="RefSeq" id="XP_001319302.1">
    <property type="nucleotide sequence ID" value="XM_001319267.1"/>
</dbReference>
<dbReference type="GO" id="GO:0016757">
    <property type="term" value="F:glycosyltransferase activity"/>
    <property type="evidence" value="ECO:0000318"/>
    <property type="project" value="GO_Central"/>
</dbReference>
<dbReference type="KEGG" id="tva:4764965"/>
<dbReference type="EMBL" id="DS113408">
    <property type="protein sequence ID" value="EAY07079.1"/>
    <property type="molecule type" value="Genomic_DNA"/>
</dbReference>
<keyword evidence="4" id="KW-1185">Reference proteome</keyword>
<gene>
    <name evidence="3" type="ORF">TVAG_140530</name>
</gene>
<proteinExistence type="predicted"/>
<dbReference type="AlphaFoldDB" id="A2EJU1"/>
<evidence type="ECO:0000259" key="2">
    <source>
        <dbReference type="Pfam" id="PF04577"/>
    </source>
</evidence>
<dbReference type="Pfam" id="PF04577">
    <property type="entry name" value="Glyco_transf_61"/>
    <property type="match status" value="1"/>
</dbReference>
<dbReference type="Proteomes" id="UP000001542">
    <property type="component" value="Unassembled WGS sequence"/>
</dbReference>
<evidence type="ECO:0000313" key="3">
    <source>
        <dbReference type="EMBL" id="EAY07079.1"/>
    </source>
</evidence>
<keyword evidence="1" id="KW-0812">Transmembrane</keyword>
<sequence length="458" mass="53188">MKFNGSSSSHVQAIILMLSIITFSLFEPFAFNIYFQAWMAHASAISPFHLIRNLEIFHNYTMLKENNYYLRAVITRNAGKYDVGNYMDKYSLGLQEAIHYHFRDVDITRDGFNCHGYFVEPNRKFAYWGKPGPKNHSFIQYDKVIAGFSYHSQFGHFLQDMICGIISLPSEYFKDAEIFVNFGEKQAKNFFKFIGFDPDHVHSFTNEWIYVKDLHLVVSDFGINSLFASWIDLHNIIYKKYNYSSIKPTLYTIINKPKGNWGCVLNLEELVNYTKLTYPQYDWREYPPDTLLDLEGVSRLLASSKVYVSAPGSSCFNVIYMQPNSVVAFFSRKKPDNPAIAAAFSLGVFIFSINNNEIHEDVKNISLDSFKVAISEVVYVAENGKWRNDIEKRARFLFDSSIYDSAKNFKLFKRKTSEYKRVKKFGDYHLKVMSQYPNPYFAIADKCFGAKKILYGLK</sequence>
<keyword evidence="1" id="KW-0472">Membrane</keyword>
<name>A2EJU1_TRIV3</name>
<evidence type="ECO:0000256" key="1">
    <source>
        <dbReference type="SAM" id="Phobius"/>
    </source>
</evidence>
<feature type="domain" description="Glycosyltransferase 61 catalytic" evidence="2">
    <location>
        <begin position="154"/>
        <end position="327"/>
    </location>
</feature>
<feature type="transmembrane region" description="Helical" evidence="1">
    <location>
        <begin position="12"/>
        <end position="35"/>
    </location>
</feature>
<protein>
    <recommendedName>
        <fullName evidence="2">Glycosyltransferase 61 catalytic domain-containing protein</fullName>
    </recommendedName>
</protein>
<dbReference type="InParanoid" id="A2EJU1"/>